<dbReference type="InterPro" id="IPR005225">
    <property type="entry name" value="Small_GTP-bd"/>
</dbReference>
<dbReference type="SMART" id="SM00176">
    <property type="entry name" value="RAN"/>
    <property type="match status" value="1"/>
</dbReference>
<dbReference type="VEuPathDB" id="TrichDB:TVAG_275450"/>
<dbReference type="CDD" id="cd00154">
    <property type="entry name" value="Rab"/>
    <property type="match status" value="1"/>
</dbReference>
<dbReference type="GO" id="GO:0003924">
    <property type="term" value="F:GTPase activity"/>
    <property type="evidence" value="ECO:0000318"/>
    <property type="project" value="GO_Central"/>
</dbReference>
<evidence type="ECO:0000256" key="1">
    <source>
        <dbReference type="ARBA" id="ARBA00022741"/>
    </source>
</evidence>
<dbReference type="Gene3D" id="3.40.50.300">
    <property type="entry name" value="P-loop containing nucleotide triphosphate hydrolases"/>
    <property type="match status" value="1"/>
</dbReference>
<dbReference type="PANTHER" id="PTHR47978">
    <property type="match status" value="1"/>
</dbReference>
<dbReference type="GO" id="GO:0005794">
    <property type="term" value="C:Golgi apparatus"/>
    <property type="evidence" value="ECO:0000318"/>
    <property type="project" value="GO_Central"/>
</dbReference>
<dbReference type="Proteomes" id="UP000001542">
    <property type="component" value="Unassembled WGS sequence"/>
</dbReference>
<dbReference type="InParanoid" id="A2FAP9"/>
<evidence type="ECO:0000313" key="3">
    <source>
        <dbReference type="Proteomes" id="UP000001542"/>
    </source>
</evidence>
<dbReference type="NCBIfam" id="TIGR00231">
    <property type="entry name" value="small_GTP"/>
    <property type="match status" value="1"/>
</dbReference>
<organism evidence="2 3">
    <name type="scientific">Trichomonas vaginalis (strain ATCC PRA-98 / G3)</name>
    <dbReference type="NCBI Taxonomy" id="412133"/>
    <lineage>
        <taxon>Eukaryota</taxon>
        <taxon>Metamonada</taxon>
        <taxon>Parabasalia</taxon>
        <taxon>Trichomonadida</taxon>
        <taxon>Trichomonadidae</taxon>
        <taxon>Trichomonas</taxon>
    </lineage>
</organism>
<dbReference type="InterPro" id="IPR027417">
    <property type="entry name" value="P-loop_NTPase"/>
</dbReference>
<dbReference type="SMART" id="SM00174">
    <property type="entry name" value="RHO"/>
    <property type="match status" value="1"/>
</dbReference>
<dbReference type="GO" id="GO:0042147">
    <property type="term" value="P:retrograde transport, endosome to Golgi"/>
    <property type="evidence" value="ECO:0000318"/>
    <property type="project" value="GO_Central"/>
</dbReference>
<reference evidence="2" key="1">
    <citation type="submission" date="2006-10" db="EMBL/GenBank/DDBJ databases">
        <authorList>
            <person name="Amadeo P."/>
            <person name="Zhao Q."/>
            <person name="Wortman J."/>
            <person name="Fraser-Liggett C."/>
            <person name="Carlton J."/>
        </authorList>
    </citation>
    <scope>NUCLEOTIDE SEQUENCE</scope>
    <source>
        <strain evidence="2">G3</strain>
    </source>
</reference>
<dbReference type="InterPro" id="IPR001806">
    <property type="entry name" value="Small_GTPase"/>
</dbReference>
<dbReference type="PRINTS" id="PR00449">
    <property type="entry name" value="RASTRNSFRMNG"/>
</dbReference>
<dbReference type="SUPFAM" id="SSF52540">
    <property type="entry name" value="P-loop containing nucleoside triphosphate hydrolases"/>
    <property type="match status" value="1"/>
</dbReference>
<reference evidence="2" key="2">
    <citation type="journal article" date="2007" name="Science">
        <title>Draft genome sequence of the sexually transmitted pathogen Trichomonas vaginalis.</title>
        <authorList>
            <person name="Carlton J.M."/>
            <person name="Hirt R.P."/>
            <person name="Silva J.C."/>
            <person name="Delcher A.L."/>
            <person name="Schatz M."/>
            <person name="Zhao Q."/>
            <person name="Wortman J.R."/>
            <person name="Bidwell S.L."/>
            <person name="Alsmark U.C.M."/>
            <person name="Besteiro S."/>
            <person name="Sicheritz-Ponten T."/>
            <person name="Noel C.J."/>
            <person name="Dacks J.B."/>
            <person name="Foster P.G."/>
            <person name="Simillion C."/>
            <person name="Van de Peer Y."/>
            <person name="Miranda-Saavedra D."/>
            <person name="Barton G.J."/>
            <person name="Westrop G.D."/>
            <person name="Mueller S."/>
            <person name="Dessi D."/>
            <person name="Fiori P.L."/>
            <person name="Ren Q."/>
            <person name="Paulsen I."/>
            <person name="Zhang H."/>
            <person name="Bastida-Corcuera F.D."/>
            <person name="Simoes-Barbosa A."/>
            <person name="Brown M.T."/>
            <person name="Hayes R.D."/>
            <person name="Mukherjee M."/>
            <person name="Okumura C.Y."/>
            <person name="Schneider R."/>
            <person name="Smith A.J."/>
            <person name="Vanacova S."/>
            <person name="Villalvazo M."/>
            <person name="Haas B.J."/>
            <person name="Pertea M."/>
            <person name="Feldblyum T.V."/>
            <person name="Utterback T.R."/>
            <person name="Shu C.L."/>
            <person name="Osoegawa K."/>
            <person name="de Jong P.J."/>
            <person name="Hrdy I."/>
            <person name="Horvathova L."/>
            <person name="Zubacova Z."/>
            <person name="Dolezal P."/>
            <person name="Malik S.B."/>
            <person name="Logsdon J.M. Jr."/>
            <person name="Henze K."/>
            <person name="Gupta A."/>
            <person name="Wang C.C."/>
            <person name="Dunne R.L."/>
            <person name="Upcroft J.A."/>
            <person name="Upcroft P."/>
            <person name="White O."/>
            <person name="Salzberg S.L."/>
            <person name="Tang P."/>
            <person name="Chiu C.-H."/>
            <person name="Lee Y.-S."/>
            <person name="Embley T.M."/>
            <person name="Coombs G.H."/>
            <person name="Mottram J.C."/>
            <person name="Tachezy J."/>
            <person name="Fraser-Liggett C.M."/>
            <person name="Johnson P.J."/>
        </authorList>
    </citation>
    <scope>NUCLEOTIDE SEQUENCE [LARGE SCALE GENOMIC DNA]</scope>
    <source>
        <strain evidence="2">G3</strain>
    </source>
</reference>
<keyword evidence="1" id="KW-0547">Nucleotide-binding</keyword>
<dbReference type="AlphaFoldDB" id="A2FAP9"/>
<dbReference type="eggNOG" id="KOG0091">
    <property type="taxonomic scope" value="Eukaryota"/>
</dbReference>
<dbReference type="GO" id="GO:0005829">
    <property type="term" value="C:cytosol"/>
    <property type="evidence" value="ECO:0007669"/>
    <property type="project" value="GOC"/>
</dbReference>
<dbReference type="SMR" id="A2FAP9"/>
<dbReference type="Pfam" id="PF00071">
    <property type="entry name" value="Ras"/>
    <property type="match status" value="1"/>
</dbReference>
<dbReference type="GO" id="GO:0006891">
    <property type="term" value="P:intra-Golgi vesicle-mediated transport"/>
    <property type="evidence" value="ECO:0000318"/>
    <property type="project" value="GO_Central"/>
</dbReference>
<dbReference type="GO" id="GO:0006890">
    <property type="term" value="P:retrograde vesicle-mediated transport, Golgi to endoplasmic reticulum"/>
    <property type="evidence" value="ECO:0000318"/>
    <property type="project" value="GO_Central"/>
</dbReference>
<dbReference type="VEuPathDB" id="TrichDB:TVAGG3_0250220"/>
<keyword evidence="3" id="KW-1185">Reference proteome</keyword>
<evidence type="ECO:0000313" key="2">
    <source>
        <dbReference type="EMBL" id="EAX98035.1"/>
    </source>
</evidence>
<dbReference type="FunFam" id="3.40.50.300:FF:000808">
    <property type="entry name" value="Small GTP-binding protein, putative"/>
    <property type="match status" value="1"/>
</dbReference>
<dbReference type="SMART" id="SM00175">
    <property type="entry name" value="RAB"/>
    <property type="match status" value="1"/>
</dbReference>
<dbReference type="EMBL" id="DS113691">
    <property type="protein sequence ID" value="EAX98035.1"/>
    <property type="molecule type" value="Genomic_DNA"/>
</dbReference>
<proteinExistence type="predicted"/>
<dbReference type="GO" id="GO:0012505">
    <property type="term" value="C:endomembrane system"/>
    <property type="evidence" value="ECO:0000318"/>
    <property type="project" value="GO_Central"/>
</dbReference>
<sequence>MDEQSETDAPSIKIVLLGDSGVGKTTCLTRWMTGKFYQNLKQTVGTNHQRKIVELREGKVDLFIWDTAGQEQFRSLMPMYARNSCAVIVVAAIDDPASFTHIKDWINTALASIESETPFILAVNKIDKCDENPYQTDEIEREFSSQFKAIFYISASTGENVDSMFLQAANVGYDFFKTKQEGDDGGVKTIESTPNEEKKKCC</sequence>
<dbReference type="STRING" id="5722.A2FAP9"/>
<protein>
    <submittedName>
        <fullName evidence="2">Ras family protein</fullName>
    </submittedName>
</protein>
<name>A2FAP9_TRIV3</name>
<dbReference type="PROSITE" id="PS51421">
    <property type="entry name" value="RAS"/>
    <property type="match status" value="1"/>
</dbReference>
<accession>A2FAP9</accession>
<dbReference type="PROSITE" id="PS51419">
    <property type="entry name" value="RAB"/>
    <property type="match status" value="1"/>
</dbReference>
<gene>
    <name evidence="2" type="ORF">TVAG_275450</name>
</gene>
<dbReference type="GO" id="GO:0005525">
    <property type="term" value="F:GTP binding"/>
    <property type="evidence" value="ECO:0007669"/>
    <property type="project" value="InterPro"/>
</dbReference>
<dbReference type="GO" id="GO:0006886">
    <property type="term" value="P:intracellular protein transport"/>
    <property type="evidence" value="ECO:0000318"/>
    <property type="project" value="GO_Central"/>
</dbReference>
<dbReference type="SMART" id="SM00173">
    <property type="entry name" value="RAS"/>
    <property type="match status" value="1"/>
</dbReference>